<dbReference type="PANTHER" id="PTHR12931:SF15">
    <property type="entry name" value="UBIQUITIN THIOESTERASE OTUBAIN-LIKE"/>
    <property type="match status" value="1"/>
</dbReference>
<dbReference type="GO" id="GO:0005634">
    <property type="term" value="C:nucleus"/>
    <property type="evidence" value="ECO:0007669"/>
    <property type="project" value="TreeGrafter"/>
</dbReference>
<dbReference type="GO" id="GO:0004843">
    <property type="term" value="F:cysteine-type deubiquitinase activity"/>
    <property type="evidence" value="ECO:0007669"/>
    <property type="project" value="TreeGrafter"/>
</dbReference>
<protein>
    <submittedName>
        <fullName evidence="1">Uncharacterized protein</fullName>
    </submittedName>
</protein>
<accession>A0A2P2K8C0</accession>
<dbReference type="EMBL" id="GGEC01021468">
    <property type="protein sequence ID" value="MBX01952.1"/>
    <property type="molecule type" value="Transcribed_RNA"/>
</dbReference>
<dbReference type="InterPro" id="IPR042467">
    <property type="entry name" value="Peptidase_C65_otubain_sub2"/>
</dbReference>
<sequence length="93" mass="10186">MICDSIGEVLQHVVVHLDSVHGVTESSIRFVASGEIQKHIEIFEPFIPGLTNATVQQFCRSCVEPMGKESNHVHIIAPIRCTGCANSCCIPRL</sequence>
<proteinExistence type="predicted"/>
<reference evidence="1" key="1">
    <citation type="submission" date="2018-02" db="EMBL/GenBank/DDBJ databases">
        <title>Rhizophora mucronata_Transcriptome.</title>
        <authorList>
            <person name="Meera S.P."/>
            <person name="Sreeshan A."/>
            <person name="Augustine A."/>
        </authorList>
    </citation>
    <scope>NUCLEOTIDE SEQUENCE</scope>
    <source>
        <tissue evidence="1">Leaf</tissue>
    </source>
</reference>
<dbReference type="GO" id="GO:0043130">
    <property type="term" value="F:ubiquitin binding"/>
    <property type="evidence" value="ECO:0007669"/>
    <property type="project" value="TreeGrafter"/>
</dbReference>
<dbReference type="InterPro" id="IPR019400">
    <property type="entry name" value="Peptidase_C65_otubain"/>
</dbReference>
<dbReference type="GO" id="GO:0071108">
    <property type="term" value="P:protein K48-linked deubiquitination"/>
    <property type="evidence" value="ECO:0007669"/>
    <property type="project" value="TreeGrafter"/>
</dbReference>
<dbReference type="SUPFAM" id="SSF54001">
    <property type="entry name" value="Cysteine proteinases"/>
    <property type="match status" value="1"/>
</dbReference>
<name>A0A2P2K8C0_RHIMU</name>
<dbReference type="Pfam" id="PF10275">
    <property type="entry name" value="Peptidase_C65"/>
    <property type="match status" value="1"/>
</dbReference>
<evidence type="ECO:0000313" key="1">
    <source>
        <dbReference type="EMBL" id="MBX01952.1"/>
    </source>
</evidence>
<dbReference type="PANTHER" id="PTHR12931">
    <property type="entry name" value="UBIQUITIN THIOLESTERASE PROTEIN OTUB"/>
    <property type="match status" value="1"/>
</dbReference>
<dbReference type="InterPro" id="IPR038765">
    <property type="entry name" value="Papain-like_cys_pep_sf"/>
</dbReference>
<dbReference type="AlphaFoldDB" id="A0A2P2K8C0"/>
<dbReference type="Gene3D" id="1.20.1300.20">
    <property type="entry name" value="Peptidase C65 Otubain, subdomain 2"/>
    <property type="match status" value="1"/>
</dbReference>
<organism evidence="1">
    <name type="scientific">Rhizophora mucronata</name>
    <name type="common">Asiatic mangrove</name>
    <dbReference type="NCBI Taxonomy" id="61149"/>
    <lineage>
        <taxon>Eukaryota</taxon>
        <taxon>Viridiplantae</taxon>
        <taxon>Streptophyta</taxon>
        <taxon>Embryophyta</taxon>
        <taxon>Tracheophyta</taxon>
        <taxon>Spermatophyta</taxon>
        <taxon>Magnoliopsida</taxon>
        <taxon>eudicotyledons</taxon>
        <taxon>Gunneridae</taxon>
        <taxon>Pentapetalae</taxon>
        <taxon>rosids</taxon>
        <taxon>fabids</taxon>
        <taxon>Malpighiales</taxon>
        <taxon>Rhizophoraceae</taxon>
        <taxon>Rhizophora</taxon>
    </lineage>
</organism>